<organism evidence="8 9">
    <name type="scientific">Kalanchoe fedtschenkoi</name>
    <name type="common">Lavender scallops</name>
    <name type="synonym">South American air plant</name>
    <dbReference type="NCBI Taxonomy" id="63787"/>
    <lineage>
        <taxon>Eukaryota</taxon>
        <taxon>Viridiplantae</taxon>
        <taxon>Streptophyta</taxon>
        <taxon>Embryophyta</taxon>
        <taxon>Tracheophyta</taxon>
        <taxon>Spermatophyta</taxon>
        <taxon>Magnoliopsida</taxon>
        <taxon>eudicotyledons</taxon>
        <taxon>Gunneridae</taxon>
        <taxon>Pentapetalae</taxon>
        <taxon>Saxifragales</taxon>
        <taxon>Crassulaceae</taxon>
        <taxon>Kalanchoe</taxon>
    </lineage>
</organism>
<dbReference type="Gene3D" id="1.20.1250.20">
    <property type="entry name" value="MFS general substrate transporter like domains"/>
    <property type="match status" value="1"/>
</dbReference>
<evidence type="ECO:0000313" key="8">
    <source>
        <dbReference type="EnsemblPlants" id="Kaladp0048s0096.1.v1.1"/>
    </source>
</evidence>
<comment type="subcellular location">
    <subcellularLocation>
        <location evidence="1">Membrane</location>
        <topology evidence="1">Multi-pass membrane protein</topology>
    </subcellularLocation>
</comment>
<dbReference type="AlphaFoldDB" id="A0A7N0TYI8"/>
<feature type="transmembrane region" description="Helical" evidence="7">
    <location>
        <begin position="106"/>
        <end position="126"/>
    </location>
</feature>
<comment type="similarity">
    <text evidence="2">Belongs to the major facilitator superfamily. Proton-dependent oligopeptide transporter (POT/PTR) (TC 2.A.17) family.</text>
</comment>
<dbReference type="Gramene" id="Kaladp0048s0096.1.v1.1">
    <property type="protein sequence ID" value="Kaladp0048s0096.1.v1.1"/>
    <property type="gene ID" value="Kaladp0048s0096.v1.1"/>
</dbReference>
<accession>A0A7N0TYI8</accession>
<evidence type="ECO:0000256" key="7">
    <source>
        <dbReference type="SAM" id="Phobius"/>
    </source>
</evidence>
<feature type="transmembrane region" description="Helical" evidence="7">
    <location>
        <begin position="465"/>
        <end position="490"/>
    </location>
</feature>
<feature type="transmembrane region" description="Helical" evidence="7">
    <location>
        <begin position="340"/>
        <end position="360"/>
    </location>
</feature>
<protein>
    <submittedName>
        <fullName evidence="8">Uncharacterized protein</fullName>
    </submittedName>
</protein>
<feature type="transmembrane region" description="Helical" evidence="7">
    <location>
        <begin position="146"/>
        <end position="165"/>
    </location>
</feature>
<feature type="transmembrane region" description="Helical" evidence="7">
    <location>
        <begin position="192"/>
        <end position="213"/>
    </location>
</feature>
<evidence type="ECO:0000256" key="6">
    <source>
        <dbReference type="SAM" id="MobiDB-lite"/>
    </source>
</evidence>
<feature type="transmembrane region" description="Helical" evidence="7">
    <location>
        <begin position="502"/>
        <end position="524"/>
    </location>
</feature>
<dbReference type="OMA" id="IMEFFTM"/>
<reference evidence="8" key="1">
    <citation type="submission" date="2021-01" db="UniProtKB">
        <authorList>
            <consortium name="EnsemblPlants"/>
        </authorList>
    </citation>
    <scope>IDENTIFICATION</scope>
</reference>
<keyword evidence="9" id="KW-1185">Reference proteome</keyword>
<evidence type="ECO:0000256" key="4">
    <source>
        <dbReference type="ARBA" id="ARBA00022989"/>
    </source>
</evidence>
<dbReference type="Pfam" id="PF00854">
    <property type="entry name" value="PTR2"/>
    <property type="match status" value="1"/>
</dbReference>
<keyword evidence="5 7" id="KW-0472">Membrane</keyword>
<proteinExistence type="inferred from homology"/>
<feature type="region of interest" description="Disordered" evidence="6">
    <location>
        <begin position="1"/>
        <end position="32"/>
    </location>
</feature>
<dbReference type="InterPro" id="IPR000109">
    <property type="entry name" value="POT_fam"/>
</dbReference>
<evidence type="ECO:0000256" key="2">
    <source>
        <dbReference type="ARBA" id="ARBA00005982"/>
    </source>
</evidence>
<sequence length="591" mass="65491">MAAGEGLSLSTEVEDQPPPPSSSPPTSGRKKRGGWRAIKYILGNESFEKLASMSLIANITVYLHTRYNLEGVMLVNVVQIWSGTCNIMTLFGAFLSDAYLGRFNTLLFGSIASLLGMATFTMTAGVSEVAPTPCPTAENCEQAQNWQLAILFGGLALLAIGAGGIRPCNIAFGADQFDTTTKKGRAQLESFFNWWYFSFTVTLVIALTAVVYIQSNVSWVVGFAIPTACLAISITIFLFGQHTYIYHEPKGSVFVDVVKVSVAAFHKRKEKVDENNWRSCLYDPELDELRAKTEKLEHSSGMFACLDKAALIKNPAEELDEQGKPKDKWRLCSVQQVEQLKGLVGIAPVWITAIGIFLTMDQQSIFGILQAIQMDRKIGSSFEVPPGWMGLTSMLALSLWILLYEQLYIPQAKKITKKDGRMTMRLRINLGILMSIICMIVAGIIEKKRRSTALQNHTFGSPMRVGWLLPQFILSGMVEAFGAVAIMEYFTVTLPDTMRTIAGSIFFLSISIGSYTSSLIVTIVHRLTGWVGNHDLNEDKLERYYAIVACIALLNLVYFNVYGCKYLSPCNKISDSHEPEEENSSRSRHSS</sequence>
<keyword evidence="4 7" id="KW-1133">Transmembrane helix</keyword>
<evidence type="ECO:0000256" key="5">
    <source>
        <dbReference type="ARBA" id="ARBA00023136"/>
    </source>
</evidence>
<feature type="transmembrane region" description="Helical" evidence="7">
    <location>
        <begin position="387"/>
        <end position="405"/>
    </location>
</feature>
<feature type="transmembrane region" description="Helical" evidence="7">
    <location>
        <begin position="72"/>
        <end position="94"/>
    </location>
</feature>
<dbReference type="GO" id="GO:0016020">
    <property type="term" value="C:membrane"/>
    <property type="evidence" value="ECO:0007669"/>
    <property type="project" value="UniProtKB-SubCell"/>
</dbReference>
<keyword evidence="3 7" id="KW-0812">Transmembrane</keyword>
<evidence type="ECO:0000256" key="1">
    <source>
        <dbReference type="ARBA" id="ARBA00004141"/>
    </source>
</evidence>
<dbReference type="InterPro" id="IPR036259">
    <property type="entry name" value="MFS_trans_sf"/>
</dbReference>
<dbReference type="SUPFAM" id="SSF103473">
    <property type="entry name" value="MFS general substrate transporter"/>
    <property type="match status" value="1"/>
</dbReference>
<dbReference type="Proteomes" id="UP000594263">
    <property type="component" value="Unplaced"/>
</dbReference>
<feature type="transmembrane region" description="Helical" evidence="7">
    <location>
        <begin position="426"/>
        <end position="445"/>
    </location>
</feature>
<name>A0A7N0TYI8_KALFE</name>
<evidence type="ECO:0000256" key="3">
    <source>
        <dbReference type="ARBA" id="ARBA00022692"/>
    </source>
</evidence>
<feature type="transmembrane region" description="Helical" evidence="7">
    <location>
        <begin position="544"/>
        <end position="562"/>
    </location>
</feature>
<dbReference type="GO" id="GO:0022857">
    <property type="term" value="F:transmembrane transporter activity"/>
    <property type="evidence" value="ECO:0007669"/>
    <property type="project" value="InterPro"/>
</dbReference>
<dbReference type="PANTHER" id="PTHR11654">
    <property type="entry name" value="OLIGOPEPTIDE TRANSPORTER-RELATED"/>
    <property type="match status" value="1"/>
</dbReference>
<dbReference type="EnsemblPlants" id="Kaladp0048s0096.1.v1.1">
    <property type="protein sequence ID" value="Kaladp0048s0096.1.v1.1"/>
    <property type="gene ID" value="Kaladp0048s0096.v1.1"/>
</dbReference>
<evidence type="ECO:0000313" key="9">
    <source>
        <dbReference type="Proteomes" id="UP000594263"/>
    </source>
</evidence>
<dbReference type="CDD" id="cd17416">
    <property type="entry name" value="MFS_NPF1_2"/>
    <property type="match status" value="1"/>
</dbReference>
<feature type="transmembrane region" description="Helical" evidence="7">
    <location>
        <begin position="219"/>
        <end position="240"/>
    </location>
</feature>